<dbReference type="PANTHER" id="PTHR42951">
    <property type="entry name" value="METALLO-BETA-LACTAMASE DOMAIN-CONTAINING"/>
    <property type="match status" value="1"/>
</dbReference>
<evidence type="ECO:0000313" key="3">
    <source>
        <dbReference type="EMBL" id="GMI24553.1"/>
    </source>
</evidence>
<dbReference type="Pfam" id="PF00753">
    <property type="entry name" value="Lactamase_B"/>
    <property type="match status" value="1"/>
</dbReference>
<evidence type="ECO:0000259" key="2">
    <source>
        <dbReference type="SMART" id="SM00849"/>
    </source>
</evidence>
<reference evidence="3 4" key="1">
    <citation type="journal article" date="2023" name="Commun. Biol.">
        <title>Genome analysis of Parmales, the sister group of diatoms, reveals the evolutionary specialization of diatoms from phago-mixotrophs to photoautotrophs.</title>
        <authorList>
            <person name="Ban H."/>
            <person name="Sato S."/>
            <person name="Yoshikawa S."/>
            <person name="Yamada K."/>
            <person name="Nakamura Y."/>
            <person name="Ichinomiya M."/>
            <person name="Sato N."/>
            <person name="Blanc-Mathieu R."/>
            <person name="Endo H."/>
            <person name="Kuwata A."/>
            <person name="Ogata H."/>
        </authorList>
    </citation>
    <scope>NUCLEOTIDE SEQUENCE [LARGE SCALE GENOMIC DNA]</scope>
</reference>
<dbReference type="PANTHER" id="PTHR42951:SF4">
    <property type="entry name" value="ACYL-COENZYME A THIOESTERASE MBLAC2"/>
    <property type="match status" value="1"/>
</dbReference>
<name>A0ABQ6MDZ8_9STRA</name>
<dbReference type="InterPro" id="IPR050855">
    <property type="entry name" value="NDM-1-like"/>
</dbReference>
<sequence length="529" mass="58493">MSSPPPPPQITLSSQPNANPNPSEFPLSELLHLVNSLDRYPNFLHRHDPASIDKMQQQLDTLVSSFANSKQQALDRFEQLNEARLAWSAEGDCPEIFSGPHPTIPLLLPYLTSAASPLLSRIASLSSLFTPDPVKHPLHLLEPHMDMSPTGVFSLPLFTPEFCEMARRHLSKYRQWLVTHKPGLSFDPLQGAIDLRHVPGLDWLPPFLFHFVARPLGAALFADMFGELDWQQTYHAHYEARGEGGEVPSRNALNEHSDDSELTLNLCLSAPEDFVGGDLVVGEHFLVQFPSSVYTHNGTLFDTGVADMWPLMKEHLKGRDIRSAVLTHHHEDHSGNICNILRSNYYHVKGGGAPDLPNKVKVYASDATMRLLAPIGEHAPVFPMMFYEHLLYGRPSIFPGELLEAGGGIAHPLAYPPGEGSDEYLRIHPLDVGGELLLEGPEGQSAYEVLATPGHSPDHVSLLCRSSSALFSGDVFLTPETFFFRSDEDWAAIERTLAGLLEVDGWDALLCGHMPVYEGGRAAVEKKLE</sequence>
<comment type="caution">
    <text evidence="3">The sequence shown here is derived from an EMBL/GenBank/DDBJ whole genome shotgun (WGS) entry which is preliminary data.</text>
</comment>
<protein>
    <recommendedName>
        <fullName evidence="2">Metallo-beta-lactamase domain-containing protein</fullName>
    </recommendedName>
</protein>
<dbReference type="InterPro" id="IPR036866">
    <property type="entry name" value="RibonucZ/Hydroxyglut_hydro"/>
</dbReference>
<dbReference type="SUPFAM" id="SSF56281">
    <property type="entry name" value="Metallo-hydrolase/oxidoreductase"/>
    <property type="match status" value="1"/>
</dbReference>
<keyword evidence="4" id="KW-1185">Reference proteome</keyword>
<dbReference type="Proteomes" id="UP001165060">
    <property type="component" value="Unassembled WGS sequence"/>
</dbReference>
<feature type="domain" description="Metallo-beta-lactamase" evidence="2">
    <location>
        <begin position="289"/>
        <end position="513"/>
    </location>
</feature>
<dbReference type="Gene3D" id="3.60.15.10">
    <property type="entry name" value="Ribonuclease Z/Hydroxyacylglutathione hydrolase-like"/>
    <property type="match status" value="1"/>
</dbReference>
<dbReference type="EMBL" id="BRYB01002722">
    <property type="protein sequence ID" value="GMI24553.1"/>
    <property type="molecule type" value="Genomic_DNA"/>
</dbReference>
<feature type="compositionally biased region" description="Polar residues" evidence="1">
    <location>
        <begin position="10"/>
        <end position="22"/>
    </location>
</feature>
<evidence type="ECO:0000256" key="1">
    <source>
        <dbReference type="SAM" id="MobiDB-lite"/>
    </source>
</evidence>
<organism evidence="3 4">
    <name type="scientific">Tetraparma gracilis</name>
    <dbReference type="NCBI Taxonomy" id="2962635"/>
    <lineage>
        <taxon>Eukaryota</taxon>
        <taxon>Sar</taxon>
        <taxon>Stramenopiles</taxon>
        <taxon>Ochrophyta</taxon>
        <taxon>Bolidophyceae</taxon>
        <taxon>Parmales</taxon>
        <taxon>Triparmaceae</taxon>
        <taxon>Tetraparma</taxon>
    </lineage>
</organism>
<accession>A0ABQ6MDZ8</accession>
<gene>
    <name evidence="3" type="ORF">TeGR_g2316</name>
</gene>
<dbReference type="InterPro" id="IPR001279">
    <property type="entry name" value="Metallo-B-lactamas"/>
</dbReference>
<evidence type="ECO:0000313" key="4">
    <source>
        <dbReference type="Proteomes" id="UP001165060"/>
    </source>
</evidence>
<feature type="region of interest" description="Disordered" evidence="1">
    <location>
        <begin position="1"/>
        <end position="24"/>
    </location>
</feature>
<proteinExistence type="predicted"/>
<dbReference type="SMART" id="SM00849">
    <property type="entry name" value="Lactamase_B"/>
    <property type="match status" value="1"/>
</dbReference>